<dbReference type="Gene3D" id="1.10.1220.10">
    <property type="entry name" value="Met repressor-like"/>
    <property type="match status" value="1"/>
</dbReference>
<name>A0A2M7T8K5_9ACTN</name>
<evidence type="ECO:0000313" key="3">
    <source>
        <dbReference type="Proteomes" id="UP000230956"/>
    </source>
</evidence>
<evidence type="ECO:0000313" key="2">
    <source>
        <dbReference type="EMBL" id="PIZ38530.1"/>
    </source>
</evidence>
<dbReference type="GO" id="GO:0006355">
    <property type="term" value="P:regulation of DNA-templated transcription"/>
    <property type="evidence" value="ECO:0007669"/>
    <property type="project" value="InterPro"/>
</dbReference>
<dbReference type="EMBL" id="PFNG01000145">
    <property type="protein sequence ID" value="PIZ38530.1"/>
    <property type="molecule type" value="Genomic_DNA"/>
</dbReference>
<dbReference type="AlphaFoldDB" id="A0A2M7T8K5"/>
<dbReference type="InterPro" id="IPR013321">
    <property type="entry name" value="Arc_rbn_hlx_hlx"/>
</dbReference>
<dbReference type="InterPro" id="IPR002145">
    <property type="entry name" value="CopG"/>
</dbReference>
<evidence type="ECO:0000259" key="1">
    <source>
        <dbReference type="Pfam" id="PF01402"/>
    </source>
</evidence>
<sequence length="86" mass="10052">MEVIMVGRTTKVLSFSLSPEMAEEIEVLAKKERRSKSELLREMVHVYKERQAEEEWQDLFAFGEKTAKRFGIKNEDELFKILNGTA</sequence>
<accession>A0A2M7T8K5</accession>
<organism evidence="2 3">
    <name type="scientific">Candidatus Aquicultor secundus</name>
    <dbReference type="NCBI Taxonomy" id="1973895"/>
    <lineage>
        <taxon>Bacteria</taxon>
        <taxon>Bacillati</taxon>
        <taxon>Actinomycetota</taxon>
        <taxon>Candidatus Aquicultoria</taxon>
        <taxon>Candidatus Aquicultorales</taxon>
        <taxon>Candidatus Aquicultoraceae</taxon>
        <taxon>Candidatus Aquicultor</taxon>
    </lineage>
</organism>
<reference evidence="3" key="1">
    <citation type="submission" date="2017-09" db="EMBL/GenBank/DDBJ databases">
        <title>Depth-based differentiation of microbial function through sediment-hosted aquifers and enrichment of novel symbionts in the deep terrestrial subsurface.</title>
        <authorList>
            <person name="Probst A.J."/>
            <person name="Ladd B."/>
            <person name="Jarett J.K."/>
            <person name="Geller-Mcgrath D.E."/>
            <person name="Sieber C.M.K."/>
            <person name="Emerson J.B."/>
            <person name="Anantharaman K."/>
            <person name="Thomas B.C."/>
            <person name="Malmstrom R."/>
            <person name="Stieglmeier M."/>
            <person name="Klingl A."/>
            <person name="Woyke T."/>
            <person name="Ryan C.M."/>
            <person name="Banfield J.F."/>
        </authorList>
    </citation>
    <scope>NUCLEOTIDE SEQUENCE [LARGE SCALE GENOMIC DNA]</scope>
</reference>
<protein>
    <recommendedName>
        <fullName evidence="1">Ribbon-helix-helix protein CopG domain-containing protein</fullName>
    </recommendedName>
</protein>
<feature type="domain" description="Ribbon-helix-helix protein CopG" evidence="1">
    <location>
        <begin position="11"/>
        <end position="51"/>
    </location>
</feature>
<dbReference type="InterPro" id="IPR010985">
    <property type="entry name" value="Ribbon_hlx_hlx"/>
</dbReference>
<dbReference type="Pfam" id="PF01402">
    <property type="entry name" value="RHH_1"/>
    <property type="match status" value="1"/>
</dbReference>
<dbReference type="CDD" id="cd21631">
    <property type="entry name" value="RHH_CopG_NikR-like"/>
    <property type="match status" value="1"/>
</dbReference>
<gene>
    <name evidence="2" type="ORF">COY37_06055</name>
</gene>
<comment type="caution">
    <text evidence="2">The sequence shown here is derived from an EMBL/GenBank/DDBJ whole genome shotgun (WGS) entry which is preliminary data.</text>
</comment>
<proteinExistence type="predicted"/>
<dbReference type="SUPFAM" id="SSF47598">
    <property type="entry name" value="Ribbon-helix-helix"/>
    <property type="match status" value="1"/>
</dbReference>
<dbReference type="Proteomes" id="UP000230956">
    <property type="component" value="Unassembled WGS sequence"/>
</dbReference>